<feature type="binding site" evidence="2">
    <location>
        <position position="165"/>
    </location>
    <ligand>
        <name>Mn(2+)</name>
        <dbReference type="ChEBI" id="CHEBI:29035"/>
        <label>2</label>
    </ligand>
</feature>
<dbReference type="EMBL" id="JAKFHA010000012">
    <property type="protein sequence ID" value="MCF2529607.1"/>
    <property type="molecule type" value="Genomic_DNA"/>
</dbReference>
<dbReference type="Proteomes" id="UP001165378">
    <property type="component" value="Unassembled WGS sequence"/>
</dbReference>
<feature type="domain" description="Peptidase M20 dimerisation" evidence="3">
    <location>
        <begin position="216"/>
        <end position="310"/>
    </location>
</feature>
<keyword evidence="2" id="KW-0464">Manganese</keyword>
<dbReference type="GO" id="GO:0046872">
    <property type="term" value="F:metal ion binding"/>
    <property type="evidence" value="ECO:0007669"/>
    <property type="project" value="UniProtKB-KW"/>
</dbReference>
<dbReference type="InterPro" id="IPR017439">
    <property type="entry name" value="Amidohydrolase"/>
</dbReference>
<feature type="binding site" evidence="2">
    <location>
        <position position="129"/>
    </location>
    <ligand>
        <name>Mn(2+)</name>
        <dbReference type="ChEBI" id="CHEBI:29035"/>
        <label>2</label>
    </ligand>
</feature>
<evidence type="ECO:0000313" key="5">
    <source>
        <dbReference type="Proteomes" id="UP001165378"/>
    </source>
</evidence>
<dbReference type="AlphaFoldDB" id="A0AA41U3E3"/>
<dbReference type="InterPro" id="IPR002933">
    <property type="entry name" value="Peptidase_M20"/>
</dbReference>
<comment type="cofactor">
    <cofactor evidence="2">
        <name>Mn(2+)</name>
        <dbReference type="ChEBI" id="CHEBI:29035"/>
    </cofactor>
    <text evidence="2">The Mn(2+) ion enhances activity.</text>
</comment>
<reference evidence="4" key="1">
    <citation type="submission" date="2022-01" db="EMBL/GenBank/DDBJ databases">
        <title>Genome-Based Taxonomic Classification of the Phylum Actinobacteria.</title>
        <authorList>
            <person name="Gao Y."/>
        </authorList>
    </citation>
    <scope>NUCLEOTIDE SEQUENCE</scope>
    <source>
        <strain evidence="4">KLBMP 8922</strain>
    </source>
</reference>
<dbReference type="GO" id="GO:0050118">
    <property type="term" value="F:N-acetyldiaminopimelate deacetylase activity"/>
    <property type="evidence" value="ECO:0007669"/>
    <property type="project" value="UniProtKB-ARBA"/>
</dbReference>
<dbReference type="GO" id="GO:0019877">
    <property type="term" value="P:diaminopimelate biosynthetic process"/>
    <property type="evidence" value="ECO:0007669"/>
    <property type="project" value="UniProtKB-ARBA"/>
</dbReference>
<keyword evidence="5" id="KW-1185">Reference proteome</keyword>
<keyword evidence="1" id="KW-0378">Hydrolase</keyword>
<proteinExistence type="predicted"/>
<dbReference type="RefSeq" id="WP_235053976.1">
    <property type="nucleotide sequence ID" value="NZ_JAKFHA010000012.1"/>
</dbReference>
<evidence type="ECO:0000256" key="1">
    <source>
        <dbReference type="ARBA" id="ARBA00022801"/>
    </source>
</evidence>
<dbReference type="NCBIfam" id="TIGR01891">
    <property type="entry name" value="amidohydrolases"/>
    <property type="match status" value="1"/>
</dbReference>
<dbReference type="Pfam" id="PF01546">
    <property type="entry name" value="Peptidase_M20"/>
    <property type="match status" value="1"/>
</dbReference>
<evidence type="ECO:0000256" key="2">
    <source>
        <dbReference type="PIRSR" id="PIRSR005962-1"/>
    </source>
</evidence>
<dbReference type="Pfam" id="PF07687">
    <property type="entry name" value="M20_dimer"/>
    <property type="match status" value="1"/>
</dbReference>
<organism evidence="4 5">
    <name type="scientific">Yinghuangia soli</name>
    <dbReference type="NCBI Taxonomy" id="2908204"/>
    <lineage>
        <taxon>Bacteria</taxon>
        <taxon>Bacillati</taxon>
        <taxon>Actinomycetota</taxon>
        <taxon>Actinomycetes</taxon>
        <taxon>Kitasatosporales</taxon>
        <taxon>Streptomycetaceae</taxon>
        <taxon>Yinghuangia</taxon>
    </lineage>
</organism>
<evidence type="ECO:0000259" key="3">
    <source>
        <dbReference type="Pfam" id="PF07687"/>
    </source>
</evidence>
<gene>
    <name evidence="4" type="ORF">LZ495_20630</name>
</gene>
<dbReference type="SUPFAM" id="SSF53187">
    <property type="entry name" value="Zn-dependent exopeptidases"/>
    <property type="match status" value="1"/>
</dbReference>
<dbReference type="InterPro" id="IPR036264">
    <property type="entry name" value="Bact_exopeptidase_dim_dom"/>
</dbReference>
<dbReference type="PANTHER" id="PTHR11014">
    <property type="entry name" value="PEPTIDASE M20 FAMILY MEMBER"/>
    <property type="match status" value="1"/>
</dbReference>
<feature type="binding site" evidence="2">
    <location>
        <position position="192"/>
    </location>
    <ligand>
        <name>Mn(2+)</name>
        <dbReference type="ChEBI" id="CHEBI:29035"/>
        <label>2</label>
    </ligand>
</feature>
<feature type="binding site" evidence="2">
    <location>
        <position position="131"/>
    </location>
    <ligand>
        <name>Mn(2+)</name>
        <dbReference type="ChEBI" id="CHEBI:29035"/>
        <label>2</label>
    </ligand>
</feature>
<comment type="caution">
    <text evidence="4">The sequence shown here is derived from an EMBL/GenBank/DDBJ whole genome shotgun (WGS) entry which is preliminary data.</text>
</comment>
<keyword evidence="2" id="KW-0479">Metal-binding</keyword>
<accession>A0AA41U3E3</accession>
<dbReference type="PANTHER" id="PTHR11014:SF63">
    <property type="entry name" value="METALLOPEPTIDASE, PUTATIVE (AFU_ORTHOLOGUE AFUA_6G09600)-RELATED"/>
    <property type="match status" value="1"/>
</dbReference>
<dbReference type="SUPFAM" id="SSF55031">
    <property type="entry name" value="Bacterial exopeptidase dimerisation domain"/>
    <property type="match status" value="1"/>
</dbReference>
<protein>
    <submittedName>
        <fullName evidence="4">Amidohydrolase</fullName>
    </submittedName>
</protein>
<dbReference type="FunFam" id="3.30.70.360:FF:000001">
    <property type="entry name" value="N-acetyldiaminopimelate deacetylase"/>
    <property type="match status" value="1"/>
</dbReference>
<name>A0AA41U3E3_9ACTN</name>
<dbReference type="Gene3D" id="3.30.70.360">
    <property type="match status" value="1"/>
</dbReference>
<sequence>MHDAHADTGPADGAATADVIRQALDGHPAQRGDLEDLYKDLHRNPELSFAEVRTSGIVAERLRDLGYEVTTGVGRTGVVGVLANGEGPRVFLRADFDALPVAERTGLPYASTATAADQDGHQVPVMHACGHDMHVTCLLGALRLLADARASWSGTVVALFQPAEEIGKGAQAMVDDRLFARFGTPDVVLGQHVGPFPAGALGAHPGPALAATDALRVQLFGKGGHGSRPETAIDPVLMAAHTVVRLQSVVSREIAGGDTAVVTVGSMRAGTKDNIIPDDAELKLNIRTYTDEVRGTVLAAVERIVKAEAAASGAPREPEISPIGRFPVLVNDPDATGRTVGALTAHFGPEAVFDPGPATGSEDCGTFATASGAPLCFWFFGGTDREQFAAALEAGTVARDIPSNHSPLFAPVVQPTLDVGVAAMTVAALAWLAPAG</sequence>
<dbReference type="InterPro" id="IPR011650">
    <property type="entry name" value="Peptidase_M20_dimer"/>
</dbReference>
<dbReference type="PIRSF" id="PIRSF005962">
    <property type="entry name" value="Pept_M20D_amidohydro"/>
    <property type="match status" value="1"/>
</dbReference>
<evidence type="ECO:0000313" key="4">
    <source>
        <dbReference type="EMBL" id="MCF2529607.1"/>
    </source>
</evidence>
<dbReference type="Gene3D" id="3.40.630.10">
    <property type="entry name" value="Zn peptidases"/>
    <property type="match status" value="1"/>
</dbReference>